<feature type="region of interest" description="Disordered" evidence="1">
    <location>
        <begin position="86"/>
        <end position="109"/>
    </location>
</feature>
<sequence length="206" mass="23042">MIRHRAISGRTLFERRAPLSFSDSSSERLADLTSFERRAPLSLSISPSSTWRADLTSFERRAPFSLSGSPSSGWWADSGSAGAVTRQWSRGSETATEEGRDGDTLQRRGRQGDSVELLRDFVRTCRGWYGFGLIGRRWRGFREIGRGWRGFESRTAAGLGGARRIEHRGCRRQGKTRQSSVKLGRGGAETWRSSTNRAPRLSTTRA</sequence>
<protein>
    <submittedName>
        <fullName evidence="2">Uncharacterized protein</fullName>
    </submittedName>
</protein>
<name>A0A6V7P1L5_ANACO</name>
<evidence type="ECO:0000313" key="2">
    <source>
        <dbReference type="EMBL" id="CAD1824709.1"/>
    </source>
</evidence>
<proteinExistence type="predicted"/>
<feature type="compositionally biased region" description="Polar residues" evidence="1">
    <location>
        <begin position="191"/>
        <end position="206"/>
    </location>
</feature>
<reference evidence="2" key="1">
    <citation type="submission" date="2020-07" db="EMBL/GenBank/DDBJ databases">
        <authorList>
            <person name="Lin J."/>
        </authorList>
    </citation>
    <scope>NUCLEOTIDE SEQUENCE</scope>
</reference>
<accession>A0A6V7P1L5</accession>
<feature type="compositionally biased region" description="Basic and acidic residues" evidence="1">
    <location>
        <begin position="97"/>
        <end position="109"/>
    </location>
</feature>
<dbReference type="AlphaFoldDB" id="A0A6V7P1L5"/>
<organism evidence="2">
    <name type="scientific">Ananas comosus var. bracteatus</name>
    <name type="common">red pineapple</name>
    <dbReference type="NCBI Taxonomy" id="296719"/>
    <lineage>
        <taxon>Eukaryota</taxon>
        <taxon>Viridiplantae</taxon>
        <taxon>Streptophyta</taxon>
        <taxon>Embryophyta</taxon>
        <taxon>Tracheophyta</taxon>
        <taxon>Spermatophyta</taxon>
        <taxon>Magnoliopsida</taxon>
        <taxon>Liliopsida</taxon>
        <taxon>Poales</taxon>
        <taxon>Bromeliaceae</taxon>
        <taxon>Bromelioideae</taxon>
        <taxon>Ananas</taxon>
    </lineage>
</organism>
<evidence type="ECO:0000256" key="1">
    <source>
        <dbReference type="SAM" id="MobiDB-lite"/>
    </source>
</evidence>
<dbReference type="EMBL" id="LR862144">
    <property type="protein sequence ID" value="CAD1824709.1"/>
    <property type="molecule type" value="Genomic_DNA"/>
</dbReference>
<gene>
    <name evidence="2" type="ORF">CB5_LOCUS7920</name>
</gene>
<feature type="region of interest" description="Disordered" evidence="1">
    <location>
        <begin position="169"/>
        <end position="206"/>
    </location>
</feature>